<comment type="caution">
    <text evidence="2">The sequence shown here is derived from an EMBL/GenBank/DDBJ whole genome shotgun (WGS) entry which is preliminary data.</text>
</comment>
<dbReference type="GO" id="GO:0016787">
    <property type="term" value="F:hydrolase activity"/>
    <property type="evidence" value="ECO:0007669"/>
    <property type="project" value="UniProtKB-KW"/>
</dbReference>
<sequence length="368" mass="40302">MWTAAGYEDVAEAFERNFTERGELGAAFAAYHRGELVVDLWGGTADPETGRAWDRDTVHLMFSGTKGLTSACILLLAQRGRLQLDDPLSRYWPEFGAEGKERTTIAQVLSHQARLPWVEAGYADLYDHDAMAAHLAAQAPASDPRAGFMYHAVTWGWLLDELVRRVDGRTVSRFFAEEFAQAIGLEVWIGLPEELHWRAAAMIAPDGVLVDGPWTELNRPNPLWIPGSEKIWNSVEYRTAGLAAVGGYATARGMARFYASMLGEVDGVRVLTPATVELGRRELRRGAEPTWGTPMAYGAGYELQTGDGRMGDQPDAFGHAGAGGSRHGAWPGRETAYSYLMNEVRMGPDDRSLTLLGALSRGSRATGR</sequence>
<dbReference type="Gene3D" id="3.40.710.10">
    <property type="entry name" value="DD-peptidase/beta-lactamase superfamily"/>
    <property type="match status" value="1"/>
</dbReference>
<dbReference type="PANTHER" id="PTHR43319:SF3">
    <property type="entry name" value="BETA-LACTAMASE-RELATED DOMAIN-CONTAINING PROTEIN"/>
    <property type="match status" value="1"/>
</dbReference>
<protein>
    <submittedName>
        <fullName evidence="2">Class A beta-lactamase-related serine hydrolase</fullName>
    </submittedName>
</protein>
<evidence type="ECO:0000259" key="1">
    <source>
        <dbReference type="Pfam" id="PF00144"/>
    </source>
</evidence>
<keyword evidence="2" id="KW-0378">Hydrolase</keyword>
<keyword evidence="3" id="KW-1185">Reference proteome</keyword>
<accession>A0A4R0HAI1</accession>
<dbReference type="InterPro" id="IPR012338">
    <property type="entry name" value="Beta-lactam/transpept-like"/>
</dbReference>
<dbReference type="OrthoDB" id="9809635at2"/>
<organism evidence="2 3">
    <name type="scientific">Kribbella soli</name>
    <dbReference type="NCBI Taxonomy" id="1124743"/>
    <lineage>
        <taxon>Bacteria</taxon>
        <taxon>Bacillati</taxon>
        <taxon>Actinomycetota</taxon>
        <taxon>Actinomycetes</taxon>
        <taxon>Propionibacteriales</taxon>
        <taxon>Kribbellaceae</taxon>
        <taxon>Kribbella</taxon>
    </lineage>
</organism>
<reference evidence="2 3" key="1">
    <citation type="submission" date="2019-02" db="EMBL/GenBank/DDBJ databases">
        <title>Kribbella capetownensis sp. nov. and Kribbella speibonae sp. nov., isolated from soil.</title>
        <authorList>
            <person name="Curtis S.M."/>
            <person name="Norton I."/>
            <person name="Everest G.J."/>
            <person name="Meyers P.R."/>
        </authorList>
    </citation>
    <scope>NUCLEOTIDE SEQUENCE [LARGE SCALE GENOMIC DNA]</scope>
    <source>
        <strain evidence="2 3">KCTC 29219</strain>
    </source>
</reference>
<dbReference type="PANTHER" id="PTHR43319">
    <property type="entry name" value="BETA-LACTAMASE-RELATED"/>
    <property type="match status" value="1"/>
</dbReference>
<evidence type="ECO:0000313" key="2">
    <source>
        <dbReference type="EMBL" id="TCC08015.1"/>
    </source>
</evidence>
<dbReference type="Proteomes" id="UP000292346">
    <property type="component" value="Unassembled WGS sequence"/>
</dbReference>
<dbReference type="EMBL" id="SJJZ01000002">
    <property type="protein sequence ID" value="TCC08015.1"/>
    <property type="molecule type" value="Genomic_DNA"/>
</dbReference>
<evidence type="ECO:0000313" key="3">
    <source>
        <dbReference type="Proteomes" id="UP000292346"/>
    </source>
</evidence>
<name>A0A4R0HAI1_9ACTN</name>
<dbReference type="RefSeq" id="WP_131339037.1">
    <property type="nucleotide sequence ID" value="NZ_SJJZ01000002.1"/>
</dbReference>
<gene>
    <name evidence="2" type="ORF">E0H45_19020</name>
</gene>
<dbReference type="AlphaFoldDB" id="A0A4R0HAI1"/>
<dbReference type="Pfam" id="PF00144">
    <property type="entry name" value="Beta-lactamase"/>
    <property type="match status" value="1"/>
</dbReference>
<proteinExistence type="predicted"/>
<dbReference type="SUPFAM" id="SSF56601">
    <property type="entry name" value="beta-lactamase/transpeptidase-like"/>
    <property type="match status" value="1"/>
</dbReference>
<dbReference type="InterPro" id="IPR001466">
    <property type="entry name" value="Beta-lactam-related"/>
</dbReference>
<feature type="domain" description="Beta-lactamase-related" evidence="1">
    <location>
        <begin position="14"/>
        <end position="355"/>
    </location>
</feature>
<dbReference type="InterPro" id="IPR052907">
    <property type="entry name" value="Beta-lactamase/esterase"/>
</dbReference>